<feature type="signal peptide" evidence="1">
    <location>
        <begin position="1"/>
        <end position="20"/>
    </location>
</feature>
<name>A0A2C8FEB1_9BACT</name>
<keyword evidence="1" id="KW-0732">Signal</keyword>
<dbReference type="Proteomes" id="UP000219215">
    <property type="component" value="Chromosome DPRO"/>
</dbReference>
<evidence type="ECO:0000256" key="1">
    <source>
        <dbReference type="SAM" id="SignalP"/>
    </source>
</evidence>
<dbReference type="OrthoDB" id="5464854at2"/>
<gene>
    <name evidence="2" type="ORF">DPRO_3590</name>
</gene>
<protein>
    <submittedName>
        <fullName evidence="2">Uncharacterized protein</fullName>
    </submittedName>
</protein>
<dbReference type="KEGG" id="pprf:DPRO_3590"/>
<feature type="chain" id="PRO_5012564492" evidence="1">
    <location>
        <begin position="21"/>
        <end position="269"/>
    </location>
</feature>
<dbReference type="RefSeq" id="WP_097013220.1">
    <property type="nucleotide sequence ID" value="NZ_LT907975.1"/>
</dbReference>
<accession>A0A2C8FEB1</accession>
<dbReference type="AlphaFoldDB" id="A0A2C8FEB1"/>
<organism evidence="2 3">
    <name type="scientific">Pseudodesulfovibrio profundus</name>
    <dbReference type="NCBI Taxonomy" id="57320"/>
    <lineage>
        <taxon>Bacteria</taxon>
        <taxon>Pseudomonadati</taxon>
        <taxon>Thermodesulfobacteriota</taxon>
        <taxon>Desulfovibrionia</taxon>
        <taxon>Desulfovibrionales</taxon>
        <taxon>Desulfovibrionaceae</taxon>
    </lineage>
</organism>
<evidence type="ECO:0000313" key="3">
    <source>
        <dbReference type="Proteomes" id="UP000219215"/>
    </source>
</evidence>
<sequence length="269" mass="30246">MWKLVMALVMVVIVSGVAAAETFTGLISSEFKGGDNFQQIEIDGKWHIVGCGPDSVLGDGLRAYLDDHWDKTGSVKGDAVDHPHWGFCIDNVALAEVEPEAAQPPTSSKLAEYDWLKLPEGLADDETKIVETVFTDNYWDPALRAPIRSFLGFCKYFHERGFSIKVEYDRVKEKTPTKVGDMHYVTVKMVNVAEDMALEVPLMAVSSQYMINEMRKQNGESAVRARAIVMFKYVLIAKSYKDDRWLHMDGVGWLNIIRSVINEGYVQEG</sequence>
<evidence type="ECO:0000313" key="2">
    <source>
        <dbReference type="EMBL" id="SOB60506.1"/>
    </source>
</evidence>
<proteinExistence type="predicted"/>
<dbReference type="EMBL" id="LT907975">
    <property type="protein sequence ID" value="SOB60506.1"/>
    <property type="molecule type" value="Genomic_DNA"/>
</dbReference>
<keyword evidence="3" id="KW-1185">Reference proteome</keyword>
<reference evidence="3" key="1">
    <citation type="submission" date="2017-09" db="EMBL/GenBank/DDBJ databases">
        <authorList>
            <person name="Regsiter A."/>
            <person name="William W."/>
        </authorList>
    </citation>
    <scope>NUCLEOTIDE SEQUENCE [LARGE SCALE GENOMIC DNA]</scope>
    <source>
        <strain evidence="3">500-1</strain>
    </source>
</reference>